<evidence type="ECO:0000256" key="2">
    <source>
        <dbReference type="ARBA" id="ARBA00022741"/>
    </source>
</evidence>
<dbReference type="InterPro" id="IPR003959">
    <property type="entry name" value="ATPase_AAA_core"/>
</dbReference>
<dbReference type="GO" id="GO:0005524">
    <property type="term" value="F:ATP binding"/>
    <property type="evidence" value="ECO:0007669"/>
    <property type="project" value="UniProtKB-KW"/>
</dbReference>
<dbReference type="CDD" id="cd19481">
    <property type="entry name" value="RecA-like_protease"/>
    <property type="match status" value="1"/>
</dbReference>
<gene>
    <name evidence="5" type="ORF">ACFSRZ_10615</name>
</gene>
<comment type="similarity">
    <text evidence="1">Belongs to the AAA ATPase family.</text>
</comment>
<feature type="domain" description="AAA+ ATPase" evidence="4">
    <location>
        <begin position="238"/>
        <end position="370"/>
    </location>
</feature>
<evidence type="ECO:0000256" key="3">
    <source>
        <dbReference type="ARBA" id="ARBA00022840"/>
    </source>
</evidence>
<dbReference type="SMART" id="SM00382">
    <property type="entry name" value="AAA"/>
    <property type="match status" value="1"/>
</dbReference>
<dbReference type="Gene3D" id="1.10.8.60">
    <property type="match status" value="1"/>
</dbReference>
<dbReference type="EMBL" id="JBHULH010000004">
    <property type="protein sequence ID" value="MFD2567826.1"/>
    <property type="molecule type" value="Genomic_DNA"/>
</dbReference>
<evidence type="ECO:0000259" key="4">
    <source>
        <dbReference type="SMART" id="SM00382"/>
    </source>
</evidence>
<sequence>MKPTPIINIQQTPSILPLLAYLESIIKHRLSLEFGQEISLVSEPELEHNQSHLAAFIKEEQLYKEDIILLLLALVPELHPGFLSGIISDYLPNGGEFAEFGGIKGKNHRGIIPTGETFLYILYGNDPEARLQGIDFIQSHSQLIKHRYLSLESVAKGEPKMSGRLVLDEECLARVTLGKIIKPQLSQNFPASLIETNLDWDDLILKPKTMDEIKEIEVWLQHNQTLLNDWNMKGIIKPGYRVMFYGAPGTGKTLTASLLGKYTNKDVYRIDLSMVVSKYIGETEKNLSSLFDKAINKDWILFFDEADSIFGKRTNVRDAHDKYANQEVSYLLQRIEAHPGLVILASNLKNNIDTAFTRRFQSIIEFEIPTHTERLRLWKNNLPKKIPLEKSLSLEELSRKYSITGANIVNIIQYACLKTLADDEKEIKEKHLVEGIRKEYIKEGKTL</sequence>
<evidence type="ECO:0000313" key="5">
    <source>
        <dbReference type="EMBL" id="MFD2567826.1"/>
    </source>
</evidence>
<reference evidence="6" key="1">
    <citation type="journal article" date="2019" name="Int. J. Syst. Evol. Microbiol.">
        <title>The Global Catalogue of Microorganisms (GCM) 10K type strain sequencing project: providing services to taxonomists for standard genome sequencing and annotation.</title>
        <authorList>
            <consortium name="The Broad Institute Genomics Platform"/>
            <consortium name="The Broad Institute Genome Sequencing Center for Infectious Disease"/>
            <person name="Wu L."/>
            <person name="Ma J."/>
        </authorList>
    </citation>
    <scope>NUCLEOTIDE SEQUENCE [LARGE SCALE GENOMIC DNA]</scope>
    <source>
        <strain evidence="6">KCTC 52127</strain>
    </source>
</reference>
<keyword evidence="6" id="KW-1185">Reference proteome</keyword>
<accession>A0ABW5LUA6</accession>
<dbReference type="Gene3D" id="3.40.50.300">
    <property type="entry name" value="P-loop containing nucleotide triphosphate hydrolases"/>
    <property type="match status" value="1"/>
</dbReference>
<dbReference type="SUPFAM" id="SSF52540">
    <property type="entry name" value="P-loop containing nucleoside triphosphate hydrolases"/>
    <property type="match status" value="1"/>
</dbReference>
<evidence type="ECO:0000313" key="6">
    <source>
        <dbReference type="Proteomes" id="UP001597508"/>
    </source>
</evidence>
<dbReference type="Proteomes" id="UP001597508">
    <property type="component" value="Unassembled WGS sequence"/>
</dbReference>
<dbReference type="InterPro" id="IPR050221">
    <property type="entry name" value="26S_Proteasome_ATPase"/>
</dbReference>
<proteinExistence type="inferred from homology"/>
<dbReference type="InterPro" id="IPR003593">
    <property type="entry name" value="AAA+_ATPase"/>
</dbReference>
<protein>
    <submittedName>
        <fullName evidence="5">ATP-binding protein</fullName>
    </submittedName>
</protein>
<dbReference type="InterPro" id="IPR027417">
    <property type="entry name" value="P-loop_NTPase"/>
</dbReference>
<keyword evidence="3 5" id="KW-0067">ATP-binding</keyword>
<keyword evidence="2" id="KW-0547">Nucleotide-binding</keyword>
<dbReference type="RefSeq" id="WP_379666532.1">
    <property type="nucleotide sequence ID" value="NZ_JBHULH010000004.1"/>
</dbReference>
<comment type="caution">
    <text evidence="5">The sequence shown here is derived from an EMBL/GenBank/DDBJ whole genome shotgun (WGS) entry which is preliminary data.</text>
</comment>
<organism evidence="5 6">
    <name type="scientific">Pseudotenacibaculum haliotis</name>
    <dbReference type="NCBI Taxonomy" id="1862138"/>
    <lineage>
        <taxon>Bacteria</taxon>
        <taxon>Pseudomonadati</taxon>
        <taxon>Bacteroidota</taxon>
        <taxon>Flavobacteriia</taxon>
        <taxon>Flavobacteriales</taxon>
        <taxon>Flavobacteriaceae</taxon>
        <taxon>Pseudotenacibaculum</taxon>
    </lineage>
</organism>
<name>A0ABW5LUA6_9FLAO</name>
<dbReference type="Pfam" id="PF00004">
    <property type="entry name" value="AAA"/>
    <property type="match status" value="1"/>
</dbReference>
<dbReference type="PANTHER" id="PTHR23073">
    <property type="entry name" value="26S PROTEASOME REGULATORY SUBUNIT"/>
    <property type="match status" value="1"/>
</dbReference>
<evidence type="ECO:0000256" key="1">
    <source>
        <dbReference type="ARBA" id="ARBA00006914"/>
    </source>
</evidence>